<proteinExistence type="predicted"/>
<dbReference type="EMBL" id="CP059319">
    <property type="protein sequence ID" value="QTH19765.1"/>
    <property type="molecule type" value="Genomic_DNA"/>
</dbReference>
<feature type="compositionally biased region" description="Basic and acidic residues" evidence="1">
    <location>
        <begin position="142"/>
        <end position="153"/>
    </location>
</feature>
<sequence>MARRNEIPSRDAEISALVSIAQVRMFELAKKRGFTAKVLHLETGISTSTLGGWIAGTSMMPLDGFVKLAAIEDFPNELLSLPFEAAKRSISDAEPDETDVDDAAIAALEYALEWARARHPASPSGTRIDHTEKPNVAQAGRHLADRAGKVGGA</sequence>
<evidence type="ECO:0000313" key="3">
    <source>
        <dbReference type="Proteomes" id="UP000664914"/>
    </source>
</evidence>
<dbReference type="Proteomes" id="UP000664914">
    <property type="component" value="Chromosome"/>
</dbReference>
<dbReference type="AlphaFoldDB" id="A0A975D124"/>
<dbReference type="RefSeq" id="WP_208631728.1">
    <property type="nucleotide sequence ID" value="NZ_CP059319.1"/>
</dbReference>
<name>A0A975D124_9SPHN</name>
<evidence type="ECO:0000256" key="1">
    <source>
        <dbReference type="SAM" id="MobiDB-lite"/>
    </source>
</evidence>
<organism evidence="2 3">
    <name type="scientific">Rhizorhabdus wittichii</name>
    <dbReference type="NCBI Taxonomy" id="160791"/>
    <lineage>
        <taxon>Bacteria</taxon>
        <taxon>Pseudomonadati</taxon>
        <taxon>Pseudomonadota</taxon>
        <taxon>Alphaproteobacteria</taxon>
        <taxon>Sphingomonadales</taxon>
        <taxon>Sphingomonadaceae</taxon>
        <taxon>Rhizorhabdus</taxon>
    </lineage>
</organism>
<reference evidence="2" key="1">
    <citation type="submission" date="2020-07" db="EMBL/GenBank/DDBJ databases">
        <authorList>
            <person name="Camacho E."/>
        </authorList>
    </citation>
    <scope>NUCLEOTIDE SEQUENCE</scope>
    <source>
        <strain evidence="2">MPO218</strain>
    </source>
</reference>
<reference evidence="2" key="2">
    <citation type="submission" date="2021-04" db="EMBL/GenBank/DDBJ databases">
        <title>Isolation and genomic analysis of the ibuprofen-degrading bacterium Sphingomonas strain MPO218.</title>
        <authorList>
            <person name="Aulestia M."/>
            <person name="Flores A."/>
            <person name="Mangas E.L."/>
            <person name="Perez-Pulido A.J."/>
            <person name="Santero E."/>
            <person name="Camacho E.M."/>
        </authorList>
    </citation>
    <scope>NUCLEOTIDE SEQUENCE</scope>
    <source>
        <strain evidence="2">MPO218</strain>
    </source>
</reference>
<accession>A0A975D124</accession>
<feature type="region of interest" description="Disordered" evidence="1">
    <location>
        <begin position="120"/>
        <end position="153"/>
    </location>
</feature>
<gene>
    <name evidence="2" type="ORF">HRJ34_15460</name>
</gene>
<protein>
    <submittedName>
        <fullName evidence="2">Uncharacterized protein</fullName>
    </submittedName>
</protein>
<evidence type="ECO:0000313" key="2">
    <source>
        <dbReference type="EMBL" id="QTH19765.1"/>
    </source>
</evidence>